<dbReference type="InterPro" id="IPR002018">
    <property type="entry name" value="CarbesteraseB"/>
</dbReference>
<comment type="caution">
    <text evidence="2">The sequence shown here is derived from an EMBL/GenBank/DDBJ whole genome shotgun (WGS) entry which is preliminary data.</text>
</comment>
<dbReference type="InterPro" id="IPR029058">
    <property type="entry name" value="AB_hydrolase_fold"/>
</dbReference>
<proteinExistence type="predicted"/>
<organism evidence="2 3">
    <name type="scientific">Tetrapyrgos nigripes</name>
    <dbReference type="NCBI Taxonomy" id="182062"/>
    <lineage>
        <taxon>Eukaryota</taxon>
        <taxon>Fungi</taxon>
        <taxon>Dikarya</taxon>
        <taxon>Basidiomycota</taxon>
        <taxon>Agaricomycotina</taxon>
        <taxon>Agaricomycetes</taxon>
        <taxon>Agaricomycetidae</taxon>
        <taxon>Agaricales</taxon>
        <taxon>Marasmiineae</taxon>
        <taxon>Marasmiaceae</taxon>
        <taxon>Tetrapyrgos</taxon>
    </lineage>
</organism>
<protein>
    <recommendedName>
        <fullName evidence="1">Carboxylesterase type B domain-containing protein</fullName>
    </recommendedName>
</protein>
<gene>
    <name evidence="2" type="ORF">D9758_012276</name>
</gene>
<reference evidence="2 3" key="1">
    <citation type="journal article" date="2020" name="ISME J.">
        <title>Uncovering the hidden diversity of litter-decomposition mechanisms in mushroom-forming fungi.</title>
        <authorList>
            <person name="Floudas D."/>
            <person name="Bentzer J."/>
            <person name="Ahren D."/>
            <person name="Johansson T."/>
            <person name="Persson P."/>
            <person name="Tunlid A."/>
        </authorList>
    </citation>
    <scope>NUCLEOTIDE SEQUENCE [LARGE SCALE GENOMIC DNA]</scope>
    <source>
        <strain evidence="2 3">CBS 291.85</strain>
    </source>
</reference>
<name>A0A8H5CGR3_9AGAR</name>
<dbReference type="Pfam" id="PF00135">
    <property type="entry name" value="COesterase"/>
    <property type="match status" value="1"/>
</dbReference>
<dbReference type="Gene3D" id="3.40.50.1820">
    <property type="entry name" value="alpha/beta hydrolase"/>
    <property type="match status" value="1"/>
</dbReference>
<dbReference type="OrthoDB" id="408631at2759"/>
<evidence type="ECO:0000313" key="3">
    <source>
        <dbReference type="Proteomes" id="UP000559256"/>
    </source>
</evidence>
<keyword evidence="3" id="KW-1185">Reference proteome</keyword>
<dbReference type="EMBL" id="JAACJM010000165">
    <property type="protein sequence ID" value="KAF5341404.1"/>
    <property type="molecule type" value="Genomic_DNA"/>
</dbReference>
<accession>A0A8H5CGR3</accession>
<dbReference type="Proteomes" id="UP000559256">
    <property type="component" value="Unassembled WGS sequence"/>
</dbReference>
<sequence length="187" mass="20903">MPSISTLLLTSSTLQVVSRPDFNESFHNTVSYLGIPYTVPPLGKFRFRNPVPLDQNRISHETGGGIVNATEYPDFCVQGSTTIFQGPIGSNIQRQYPGLDDSDIEDFEANYPLSDFDSELQRLTKVTGESFRCAPPIIGNETQQRKSTRLGWLYRYDQPNLAANSSDPDFAGHAAKNWMMFRCINTG</sequence>
<dbReference type="SUPFAM" id="SSF53474">
    <property type="entry name" value="alpha/beta-Hydrolases"/>
    <property type="match status" value="1"/>
</dbReference>
<evidence type="ECO:0000313" key="2">
    <source>
        <dbReference type="EMBL" id="KAF5341404.1"/>
    </source>
</evidence>
<dbReference type="AlphaFoldDB" id="A0A8H5CGR3"/>
<feature type="domain" description="Carboxylesterase type B" evidence="1">
    <location>
        <begin position="28"/>
        <end position="87"/>
    </location>
</feature>
<evidence type="ECO:0000259" key="1">
    <source>
        <dbReference type="Pfam" id="PF00135"/>
    </source>
</evidence>